<dbReference type="SUPFAM" id="SSF53756">
    <property type="entry name" value="UDP-Glycosyltransferase/glycogen phosphorylase"/>
    <property type="match status" value="1"/>
</dbReference>
<dbReference type="InterPro" id="IPR002213">
    <property type="entry name" value="UDP_glucos_trans"/>
</dbReference>
<keyword evidence="2 3" id="KW-0808">Transferase</keyword>
<sequence>MSEAKTLTSLVFLPLPIISHMVSAVKLGKLLADRDERLSITILIMKLPMEGKISSLTKNPPHSRVNFVKVQPQVQHDSISTDQWMKLPKDFVRPALESQKDLVRDAVAEIMKSSSSSKIAAFVIDMFCTSMMDVANELGIPTYVFLPIGLAAVGLMLHLQSLRDDHNMDLTEYKNLDAEICVSAFTKPVPAAVWPPSVFDKESDLLDFIKRYRDTQGIIVNSFLELESHQIMSLSNDHKIPPIYPLGPILQLGGDQTNQENQNHTEIIGWLDKQPHSSVVYLCFGSNGSVDGEQVKEIAVALENSGYRFLWSLRKPPPRESFEFPGEYENPQDVLPKGFLKRTAERGKVIGWAPQMAVLSHPAVGGFVSHSGWNSTLESLWWGVPMAVWPLAAEQQANAFLLVKEIEMAVEIKIDYNKDNNVIVGSEMIETAIRQLMEPENGVRLKVRALKEKSRLALMEGGSSFNYMKLFIENVMDDVS</sequence>
<dbReference type="InterPro" id="IPR050481">
    <property type="entry name" value="UDP-glycosyltransf_plant"/>
</dbReference>
<dbReference type="GO" id="GO:0035251">
    <property type="term" value="F:UDP-glucosyltransferase activity"/>
    <property type="evidence" value="ECO:0007669"/>
    <property type="project" value="InterPro"/>
</dbReference>
<proteinExistence type="inferred from homology"/>
<accession>A0AAE1T6H1</accession>
<evidence type="ECO:0000256" key="2">
    <source>
        <dbReference type="ARBA" id="ARBA00022679"/>
    </source>
</evidence>
<dbReference type="PANTHER" id="PTHR48048">
    <property type="entry name" value="GLYCOSYLTRANSFERASE"/>
    <property type="match status" value="1"/>
</dbReference>
<dbReference type="EC" id="2.4.1.-" evidence="4"/>
<feature type="chain" id="PRO_5041899362" description="Glycosyltransferase" evidence="5">
    <location>
        <begin position="25"/>
        <end position="480"/>
    </location>
</feature>
<gene>
    <name evidence="6" type="ORF">Sango_2727500</name>
</gene>
<reference evidence="6" key="2">
    <citation type="journal article" date="2024" name="Plant">
        <title>Genomic evolution and insights into agronomic trait innovations of Sesamum species.</title>
        <authorList>
            <person name="Miao H."/>
            <person name="Wang L."/>
            <person name="Qu L."/>
            <person name="Liu H."/>
            <person name="Sun Y."/>
            <person name="Le M."/>
            <person name="Wang Q."/>
            <person name="Wei S."/>
            <person name="Zheng Y."/>
            <person name="Lin W."/>
            <person name="Duan Y."/>
            <person name="Cao H."/>
            <person name="Xiong S."/>
            <person name="Wang X."/>
            <person name="Wei L."/>
            <person name="Li C."/>
            <person name="Ma Q."/>
            <person name="Ju M."/>
            <person name="Zhao R."/>
            <person name="Li G."/>
            <person name="Mu C."/>
            <person name="Tian Q."/>
            <person name="Mei H."/>
            <person name="Zhang T."/>
            <person name="Gao T."/>
            <person name="Zhang H."/>
        </authorList>
    </citation>
    <scope>NUCLEOTIDE SEQUENCE</scope>
    <source>
        <strain evidence="6">K16</strain>
    </source>
</reference>
<dbReference type="CDD" id="cd03784">
    <property type="entry name" value="GT1_Gtf-like"/>
    <property type="match status" value="1"/>
</dbReference>
<comment type="similarity">
    <text evidence="1 3">Belongs to the UDP-glycosyltransferase family.</text>
</comment>
<dbReference type="EMBL" id="JACGWL010000683">
    <property type="protein sequence ID" value="KAK4382512.1"/>
    <property type="molecule type" value="Genomic_DNA"/>
</dbReference>
<evidence type="ECO:0000256" key="1">
    <source>
        <dbReference type="ARBA" id="ARBA00009995"/>
    </source>
</evidence>
<evidence type="ECO:0000256" key="3">
    <source>
        <dbReference type="RuleBase" id="RU003718"/>
    </source>
</evidence>
<dbReference type="FunFam" id="3.40.50.2000:FF:000056">
    <property type="entry name" value="Glycosyltransferase"/>
    <property type="match status" value="1"/>
</dbReference>
<dbReference type="Gene3D" id="3.40.50.2000">
    <property type="entry name" value="Glycogen Phosphorylase B"/>
    <property type="match status" value="2"/>
</dbReference>
<keyword evidence="3" id="KW-0328">Glycosyltransferase</keyword>
<dbReference type="PROSITE" id="PS00375">
    <property type="entry name" value="UDPGT"/>
    <property type="match status" value="1"/>
</dbReference>
<name>A0AAE1T6H1_9LAMI</name>
<keyword evidence="7" id="KW-1185">Reference proteome</keyword>
<dbReference type="Pfam" id="PF00201">
    <property type="entry name" value="UDPGT"/>
    <property type="match status" value="1"/>
</dbReference>
<feature type="signal peptide" evidence="5">
    <location>
        <begin position="1"/>
        <end position="24"/>
    </location>
</feature>
<evidence type="ECO:0000313" key="7">
    <source>
        <dbReference type="Proteomes" id="UP001289374"/>
    </source>
</evidence>
<reference evidence="6" key="1">
    <citation type="submission" date="2020-06" db="EMBL/GenBank/DDBJ databases">
        <authorList>
            <person name="Li T."/>
            <person name="Hu X."/>
            <person name="Zhang T."/>
            <person name="Song X."/>
            <person name="Zhang H."/>
            <person name="Dai N."/>
            <person name="Sheng W."/>
            <person name="Hou X."/>
            <person name="Wei L."/>
        </authorList>
    </citation>
    <scope>NUCLEOTIDE SEQUENCE</scope>
    <source>
        <strain evidence="6">K16</strain>
        <tissue evidence="6">Leaf</tissue>
    </source>
</reference>
<evidence type="ECO:0000256" key="4">
    <source>
        <dbReference type="RuleBase" id="RU362057"/>
    </source>
</evidence>
<comment type="caution">
    <text evidence="6">The sequence shown here is derived from an EMBL/GenBank/DDBJ whole genome shotgun (WGS) entry which is preliminary data.</text>
</comment>
<dbReference type="Proteomes" id="UP001289374">
    <property type="component" value="Unassembled WGS sequence"/>
</dbReference>
<dbReference type="AlphaFoldDB" id="A0AAE1T6H1"/>
<evidence type="ECO:0000256" key="5">
    <source>
        <dbReference type="SAM" id="SignalP"/>
    </source>
</evidence>
<dbReference type="InterPro" id="IPR035595">
    <property type="entry name" value="UDP_glycos_trans_CS"/>
</dbReference>
<evidence type="ECO:0000313" key="6">
    <source>
        <dbReference type="EMBL" id="KAK4382512.1"/>
    </source>
</evidence>
<organism evidence="6 7">
    <name type="scientific">Sesamum angolense</name>
    <dbReference type="NCBI Taxonomy" id="2727404"/>
    <lineage>
        <taxon>Eukaryota</taxon>
        <taxon>Viridiplantae</taxon>
        <taxon>Streptophyta</taxon>
        <taxon>Embryophyta</taxon>
        <taxon>Tracheophyta</taxon>
        <taxon>Spermatophyta</taxon>
        <taxon>Magnoliopsida</taxon>
        <taxon>eudicotyledons</taxon>
        <taxon>Gunneridae</taxon>
        <taxon>Pentapetalae</taxon>
        <taxon>asterids</taxon>
        <taxon>lamiids</taxon>
        <taxon>Lamiales</taxon>
        <taxon>Pedaliaceae</taxon>
        <taxon>Sesamum</taxon>
    </lineage>
</organism>
<protein>
    <recommendedName>
        <fullName evidence="4">Glycosyltransferase</fullName>
        <ecNumber evidence="4">2.4.1.-</ecNumber>
    </recommendedName>
</protein>
<dbReference type="PANTHER" id="PTHR48048:SF45">
    <property type="entry name" value="GLYCOSYLTRANSFERASE"/>
    <property type="match status" value="1"/>
</dbReference>
<keyword evidence="5" id="KW-0732">Signal</keyword>